<feature type="active site" description="Proton donor" evidence="5">
    <location>
        <position position="133"/>
    </location>
</feature>
<sequence length="182" mass="21037">MGFKFKRLEISDLILITPDRYNDYRGFFQEVYKESVFKESGIKDDFYQLNMSYSKKGVIRGLHYQLPPKPQAKLVRCVYGEIFDVAVDVRKSSRTFKKWVGVALSHKNGEMLYIPEGFAHGFAVLSDFAIVEYFVSNEYCPECEGGVVYNSPELSINWPVENPIVSEKDLSLPDFNKAWLFD</sequence>
<organism evidence="8 9">
    <name type="scientific">Thermotomaculum hydrothermale</name>
    <dbReference type="NCBI Taxonomy" id="981385"/>
    <lineage>
        <taxon>Bacteria</taxon>
        <taxon>Pseudomonadati</taxon>
        <taxon>Acidobacteriota</taxon>
        <taxon>Holophagae</taxon>
        <taxon>Thermotomaculales</taxon>
        <taxon>Thermotomaculaceae</taxon>
        <taxon>Thermotomaculum</taxon>
    </lineage>
</organism>
<dbReference type="SUPFAM" id="SSF51182">
    <property type="entry name" value="RmlC-like cupins"/>
    <property type="match status" value="1"/>
</dbReference>
<dbReference type="EC" id="5.1.3.13" evidence="3 7"/>
<comment type="subunit">
    <text evidence="7">Homodimer.</text>
</comment>
<evidence type="ECO:0000256" key="2">
    <source>
        <dbReference type="ARBA" id="ARBA00001997"/>
    </source>
</evidence>
<dbReference type="CDD" id="cd00438">
    <property type="entry name" value="cupin_RmlC"/>
    <property type="match status" value="1"/>
</dbReference>
<dbReference type="UniPathway" id="UPA00124"/>
<dbReference type="PANTHER" id="PTHR21047">
    <property type="entry name" value="DTDP-6-DEOXY-D-GLUCOSE-3,5 EPIMERASE"/>
    <property type="match status" value="1"/>
</dbReference>
<accession>A0A7R6SY03</accession>
<dbReference type="InterPro" id="IPR000888">
    <property type="entry name" value="RmlC-like"/>
</dbReference>
<keyword evidence="9" id="KW-1185">Reference proteome</keyword>
<gene>
    <name evidence="8" type="primary">rfbC</name>
    <name evidence="8" type="ORF">TTHT_0692</name>
</gene>
<dbReference type="PANTHER" id="PTHR21047:SF2">
    <property type="entry name" value="THYMIDINE DIPHOSPHO-4-KETO-RHAMNOSE 3,5-EPIMERASE"/>
    <property type="match status" value="1"/>
</dbReference>
<evidence type="ECO:0000256" key="1">
    <source>
        <dbReference type="ARBA" id="ARBA00001298"/>
    </source>
</evidence>
<dbReference type="GO" id="GO:0000271">
    <property type="term" value="P:polysaccharide biosynthetic process"/>
    <property type="evidence" value="ECO:0007669"/>
    <property type="project" value="TreeGrafter"/>
</dbReference>
<dbReference type="Gene3D" id="2.60.120.10">
    <property type="entry name" value="Jelly Rolls"/>
    <property type="match status" value="1"/>
</dbReference>
<comment type="function">
    <text evidence="2 7">Catalyzes the epimerization of the C3' and C5'positions of dTDP-6-deoxy-D-xylo-4-hexulose, forming dTDP-6-deoxy-L-lyxo-4-hexulose.</text>
</comment>
<feature type="active site" description="Proton acceptor" evidence="5">
    <location>
        <position position="63"/>
    </location>
</feature>
<evidence type="ECO:0000313" key="8">
    <source>
        <dbReference type="EMBL" id="BBB32264.1"/>
    </source>
</evidence>
<dbReference type="EMBL" id="AP017470">
    <property type="protein sequence ID" value="BBB32264.1"/>
    <property type="molecule type" value="Genomic_DNA"/>
</dbReference>
<evidence type="ECO:0000256" key="3">
    <source>
        <dbReference type="ARBA" id="ARBA00012098"/>
    </source>
</evidence>
<evidence type="ECO:0000313" key="9">
    <source>
        <dbReference type="Proteomes" id="UP000595564"/>
    </source>
</evidence>
<evidence type="ECO:0000256" key="5">
    <source>
        <dbReference type="PIRSR" id="PIRSR600888-1"/>
    </source>
</evidence>
<dbReference type="Proteomes" id="UP000595564">
    <property type="component" value="Chromosome"/>
</dbReference>
<feature type="site" description="Participates in a stacking interaction with the thymidine ring of dTDP-4-oxo-6-deoxyglucose" evidence="6">
    <location>
        <position position="139"/>
    </location>
</feature>
<comment type="catalytic activity">
    <reaction evidence="1 7">
        <text>dTDP-4-dehydro-6-deoxy-alpha-D-glucose = dTDP-4-dehydro-beta-L-rhamnose</text>
        <dbReference type="Rhea" id="RHEA:16969"/>
        <dbReference type="ChEBI" id="CHEBI:57649"/>
        <dbReference type="ChEBI" id="CHEBI:62830"/>
        <dbReference type="EC" id="5.1.3.13"/>
    </reaction>
</comment>
<dbReference type="Pfam" id="PF00908">
    <property type="entry name" value="dTDP_sugar_isom"/>
    <property type="match status" value="1"/>
</dbReference>
<dbReference type="GO" id="GO:0019305">
    <property type="term" value="P:dTDP-rhamnose biosynthetic process"/>
    <property type="evidence" value="ECO:0007669"/>
    <property type="project" value="UniProtKB-UniRule"/>
</dbReference>
<dbReference type="GO" id="GO:0005829">
    <property type="term" value="C:cytosol"/>
    <property type="evidence" value="ECO:0007669"/>
    <property type="project" value="TreeGrafter"/>
</dbReference>
<dbReference type="AlphaFoldDB" id="A0A7R6SY03"/>
<comment type="pathway">
    <text evidence="7">Carbohydrate biosynthesis; dTDP-L-rhamnose biosynthesis.</text>
</comment>
<evidence type="ECO:0000256" key="7">
    <source>
        <dbReference type="RuleBase" id="RU364069"/>
    </source>
</evidence>
<protein>
    <recommendedName>
        <fullName evidence="4 7">dTDP-4-dehydrorhamnose 3,5-epimerase</fullName>
        <ecNumber evidence="3 7">5.1.3.13</ecNumber>
    </recommendedName>
    <alternativeName>
        <fullName evidence="7">Thymidine diphospho-4-keto-rhamnose 3,5-epimerase</fullName>
    </alternativeName>
</protein>
<dbReference type="NCBIfam" id="TIGR01221">
    <property type="entry name" value="rmlC"/>
    <property type="match status" value="1"/>
</dbReference>
<keyword evidence="7 8" id="KW-0413">Isomerase</keyword>
<dbReference type="GO" id="GO:0008830">
    <property type="term" value="F:dTDP-4-dehydrorhamnose 3,5-epimerase activity"/>
    <property type="evidence" value="ECO:0007669"/>
    <property type="project" value="UniProtKB-UniRule"/>
</dbReference>
<reference evidence="8 9" key="1">
    <citation type="journal article" date="2012" name="Extremophiles">
        <title>Thermotomaculum hydrothermale gen. nov., sp. nov., a novel heterotrophic thermophile within the phylum Acidobacteria from a deep-sea hydrothermal vent chimney in the Southern Okinawa Trough.</title>
        <authorList>
            <person name="Izumi H."/>
            <person name="Nunoura T."/>
            <person name="Miyazaki M."/>
            <person name="Mino S."/>
            <person name="Toki T."/>
            <person name="Takai K."/>
            <person name="Sako Y."/>
            <person name="Sawabe T."/>
            <person name="Nakagawa S."/>
        </authorList>
    </citation>
    <scope>NUCLEOTIDE SEQUENCE [LARGE SCALE GENOMIC DNA]</scope>
    <source>
        <strain evidence="8 9">AC55</strain>
    </source>
</reference>
<name>A0A7R6SY03_9BACT</name>
<comment type="similarity">
    <text evidence="7">Belongs to the dTDP-4-dehydrorhamnose 3,5-epimerase family.</text>
</comment>
<dbReference type="InterPro" id="IPR014710">
    <property type="entry name" value="RmlC-like_jellyroll"/>
</dbReference>
<dbReference type="RefSeq" id="WP_201328608.1">
    <property type="nucleotide sequence ID" value="NZ_AP017470.1"/>
</dbReference>
<proteinExistence type="inferred from homology"/>
<evidence type="ECO:0000256" key="4">
    <source>
        <dbReference type="ARBA" id="ARBA00019595"/>
    </source>
</evidence>
<evidence type="ECO:0000256" key="6">
    <source>
        <dbReference type="PIRSR" id="PIRSR600888-3"/>
    </source>
</evidence>
<dbReference type="KEGG" id="thyd:TTHT_0692"/>
<dbReference type="InterPro" id="IPR011051">
    <property type="entry name" value="RmlC_Cupin_sf"/>
</dbReference>